<reference evidence="1 2" key="1">
    <citation type="journal article" date="2019" name="Sci. Rep.">
        <title>Orb-weaving spider Araneus ventricosus genome elucidates the spidroin gene catalogue.</title>
        <authorList>
            <person name="Kono N."/>
            <person name="Nakamura H."/>
            <person name="Ohtoshi R."/>
            <person name="Moran D.A.P."/>
            <person name="Shinohara A."/>
            <person name="Yoshida Y."/>
            <person name="Fujiwara M."/>
            <person name="Mori M."/>
            <person name="Tomita M."/>
            <person name="Arakawa K."/>
        </authorList>
    </citation>
    <scope>NUCLEOTIDE SEQUENCE [LARGE SCALE GENOMIC DNA]</scope>
</reference>
<evidence type="ECO:0000313" key="1">
    <source>
        <dbReference type="EMBL" id="GBM53628.1"/>
    </source>
</evidence>
<proteinExistence type="predicted"/>
<accession>A0A4Y2GMC5</accession>
<evidence type="ECO:0000313" key="2">
    <source>
        <dbReference type="Proteomes" id="UP000499080"/>
    </source>
</evidence>
<dbReference type="AlphaFoldDB" id="A0A4Y2GMC5"/>
<name>A0A4Y2GMC5_ARAVE</name>
<keyword evidence="2" id="KW-1185">Reference proteome</keyword>
<dbReference type="EMBL" id="BGPR01001426">
    <property type="protein sequence ID" value="GBM53628.1"/>
    <property type="molecule type" value="Genomic_DNA"/>
</dbReference>
<organism evidence="1 2">
    <name type="scientific">Araneus ventricosus</name>
    <name type="common">Orbweaver spider</name>
    <name type="synonym">Epeira ventricosa</name>
    <dbReference type="NCBI Taxonomy" id="182803"/>
    <lineage>
        <taxon>Eukaryota</taxon>
        <taxon>Metazoa</taxon>
        <taxon>Ecdysozoa</taxon>
        <taxon>Arthropoda</taxon>
        <taxon>Chelicerata</taxon>
        <taxon>Arachnida</taxon>
        <taxon>Araneae</taxon>
        <taxon>Araneomorphae</taxon>
        <taxon>Entelegynae</taxon>
        <taxon>Araneoidea</taxon>
        <taxon>Araneidae</taxon>
        <taxon>Araneus</taxon>
    </lineage>
</organism>
<gene>
    <name evidence="1" type="ORF">AVEN_105510_1</name>
</gene>
<sequence length="104" mass="11294">MGQIARATTETPVERMTSLRVSTKIEISSELQQCESYGDSLVRLGWCYPNAYRSPTADRQCSVLLLIFGTQPATSFEKKAAALSAEPTHHFPGQCSATYSASCG</sequence>
<comment type="caution">
    <text evidence="1">The sequence shown here is derived from an EMBL/GenBank/DDBJ whole genome shotgun (WGS) entry which is preliminary data.</text>
</comment>
<dbReference type="Proteomes" id="UP000499080">
    <property type="component" value="Unassembled WGS sequence"/>
</dbReference>
<protein>
    <submittedName>
        <fullName evidence="1">Uncharacterized protein</fullName>
    </submittedName>
</protein>